<keyword evidence="2" id="KW-1185">Reference proteome</keyword>
<dbReference type="STRING" id="1123756.MGEO_05800"/>
<gene>
    <name evidence="1" type="ORF">MGEO_05800</name>
</gene>
<dbReference type="Proteomes" id="UP000193926">
    <property type="component" value="Unassembled WGS sequence"/>
</dbReference>
<dbReference type="PROSITE" id="PS51257">
    <property type="entry name" value="PROKAR_LIPOPROTEIN"/>
    <property type="match status" value="1"/>
</dbReference>
<dbReference type="OrthoDB" id="7867343at2"/>
<name>A0A1X4NNA7_9RHOB</name>
<organism evidence="1 2">
    <name type="scientific">Marivita geojedonensis</name>
    <dbReference type="NCBI Taxonomy" id="1123756"/>
    <lineage>
        <taxon>Bacteria</taxon>
        <taxon>Pseudomonadati</taxon>
        <taxon>Pseudomonadota</taxon>
        <taxon>Alphaproteobacteria</taxon>
        <taxon>Rhodobacterales</taxon>
        <taxon>Roseobacteraceae</taxon>
        <taxon>Marivita</taxon>
    </lineage>
</organism>
<dbReference type="AlphaFoldDB" id="A0A1X4NNA7"/>
<proteinExistence type="predicted"/>
<evidence type="ECO:0000313" key="2">
    <source>
        <dbReference type="Proteomes" id="UP000193926"/>
    </source>
</evidence>
<accession>A0A1X4NNA7</accession>
<sequence>MSARVFAPLAGLGLLTACAMPPEGVSQEDLVAFDEAVASIGCDLVGESDYLPVELQTGLTREQVIQTASFRVASEQAVKLENGGVRLITGSCAPE</sequence>
<evidence type="ECO:0000313" key="1">
    <source>
        <dbReference type="EMBL" id="OSQ52042.1"/>
    </source>
</evidence>
<dbReference type="RefSeq" id="WP_085635772.1">
    <property type="nucleotide sequence ID" value="NZ_JFKC01000003.1"/>
</dbReference>
<reference evidence="1 2" key="1">
    <citation type="submission" date="2014-03" db="EMBL/GenBank/DDBJ databases">
        <title>The draft genome sequence of Marivita geojedonensis KCTC 23882.</title>
        <authorList>
            <person name="Lai Q."/>
            <person name="Shao Z."/>
        </authorList>
    </citation>
    <scope>NUCLEOTIDE SEQUENCE [LARGE SCALE GENOMIC DNA]</scope>
    <source>
        <strain evidence="1 2">DPG-138</strain>
    </source>
</reference>
<dbReference type="EMBL" id="JFKC01000003">
    <property type="protein sequence ID" value="OSQ52042.1"/>
    <property type="molecule type" value="Genomic_DNA"/>
</dbReference>
<comment type="caution">
    <text evidence="1">The sequence shown here is derived from an EMBL/GenBank/DDBJ whole genome shotgun (WGS) entry which is preliminary data.</text>
</comment>
<protein>
    <submittedName>
        <fullName evidence="1">NADH dehydrogenase</fullName>
    </submittedName>
</protein>